<comment type="catalytic activity">
    <reaction evidence="9">
        <text>L-isoleucine + 2-oxoglutarate = (S)-3-methyl-2-oxopentanoate + L-glutamate</text>
        <dbReference type="Rhea" id="RHEA:24801"/>
        <dbReference type="ChEBI" id="CHEBI:16810"/>
        <dbReference type="ChEBI" id="CHEBI:29985"/>
        <dbReference type="ChEBI" id="CHEBI:35146"/>
        <dbReference type="ChEBI" id="CHEBI:58045"/>
        <dbReference type="EC" id="2.6.1.42"/>
    </reaction>
</comment>
<dbReference type="InterPro" id="IPR043131">
    <property type="entry name" value="BCAT-like_N"/>
</dbReference>
<dbReference type="PANTHER" id="PTHR42743">
    <property type="entry name" value="AMINO-ACID AMINOTRANSFERASE"/>
    <property type="match status" value="1"/>
</dbReference>
<dbReference type="FunFam" id="3.20.10.10:FF:000002">
    <property type="entry name" value="D-alanine aminotransferase"/>
    <property type="match status" value="1"/>
</dbReference>
<comment type="caution">
    <text evidence="13">The sequence shown here is derived from an EMBL/GenBank/DDBJ whole genome shotgun (WGS) entry which is preliminary data.</text>
</comment>
<dbReference type="InterPro" id="IPR018300">
    <property type="entry name" value="Aminotrans_IV_CS"/>
</dbReference>
<evidence type="ECO:0000256" key="9">
    <source>
        <dbReference type="ARBA" id="ARBA00048798"/>
    </source>
</evidence>
<evidence type="ECO:0000256" key="6">
    <source>
        <dbReference type="ARBA" id="ARBA00013053"/>
    </source>
</evidence>
<dbReference type="GO" id="GO:0046394">
    <property type="term" value="P:carboxylic acid biosynthetic process"/>
    <property type="evidence" value="ECO:0007669"/>
    <property type="project" value="UniProtKB-ARBA"/>
</dbReference>
<evidence type="ECO:0000256" key="7">
    <source>
        <dbReference type="ARBA" id="ARBA00022898"/>
    </source>
</evidence>
<comment type="catalytic activity">
    <reaction evidence="10">
        <text>L-leucine + 2-oxoglutarate = 4-methyl-2-oxopentanoate + L-glutamate</text>
        <dbReference type="Rhea" id="RHEA:18321"/>
        <dbReference type="ChEBI" id="CHEBI:16810"/>
        <dbReference type="ChEBI" id="CHEBI:17865"/>
        <dbReference type="ChEBI" id="CHEBI:29985"/>
        <dbReference type="ChEBI" id="CHEBI:57427"/>
        <dbReference type="EC" id="2.6.1.42"/>
    </reaction>
</comment>
<reference evidence="13" key="1">
    <citation type="submission" date="2023-05" db="EMBL/GenBank/DDBJ databases">
        <title>Anaerotaeda fermentans gen. nov., sp. nov., a novel anaerobic planctomycete of the new family within the order Sedimentisphaerales isolated from Taman Peninsula, Russia.</title>
        <authorList>
            <person name="Khomyakova M.A."/>
            <person name="Merkel A.Y."/>
            <person name="Slobodkin A.I."/>
        </authorList>
    </citation>
    <scope>NUCLEOTIDE SEQUENCE</scope>
    <source>
        <strain evidence="13">M17dextr</strain>
    </source>
</reference>
<dbReference type="SUPFAM" id="SSF56752">
    <property type="entry name" value="D-aminoacid aminotransferase-like PLP-dependent enzymes"/>
    <property type="match status" value="1"/>
</dbReference>
<dbReference type="Gene3D" id="3.20.10.10">
    <property type="entry name" value="D-amino Acid Aminotransferase, subunit A, domain 2"/>
    <property type="match status" value="1"/>
</dbReference>
<accession>A0AAW6TRU4</accession>
<evidence type="ECO:0000256" key="2">
    <source>
        <dbReference type="ARBA" id="ARBA00004824"/>
    </source>
</evidence>
<comment type="similarity">
    <text evidence="5 11">Belongs to the class-IV pyridoxal-phosphate-dependent aminotransferase family.</text>
</comment>
<evidence type="ECO:0000256" key="11">
    <source>
        <dbReference type="RuleBase" id="RU004106"/>
    </source>
</evidence>
<proteinExistence type="inferred from homology"/>
<dbReference type="GO" id="GO:0005829">
    <property type="term" value="C:cytosol"/>
    <property type="evidence" value="ECO:0007669"/>
    <property type="project" value="TreeGrafter"/>
</dbReference>
<dbReference type="RefSeq" id="WP_349243836.1">
    <property type="nucleotide sequence ID" value="NZ_JASCXX010000004.1"/>
</dbReference>
<evidence type="ECO:0000313" key="14">
    <source>
        <dbReference type="Proteomes" id="UP001431776"/>
    </source>
</evidence>
<comment type="pathway">
    <text evidence="3">Amino-acid biosynthesis; L-valine biosynthesis; L-valine from pyruvate: step 4/4.</text>
</comment>
<dbReference type="InterPro" id="IPR050571">
    <property type="entry name" value="Class-IV_PLP-Dep_Aminotrnsfr"/>
</dbReference>
<evidence type="ECO:0000256" key="10">
    <source>
        <dbReference type="ARBA" id="ARBA00049229"/>
    </source>
</evidence>
<evidence type="ECO:0000256" key="5">
    <source>
        <dbReference type="ARBA" id="ARBA00009320"/>
    </source>
</evidence>
<dbReference type="PROSITE" id="PS00770">
    <property type="entry name" value="AA_TRANSFER_CLASS_4"/>
    <property type="match status" value="1"/>
</dbReference>
<evidence type="ECO:0000313" key="13">
    <source>
        <dbReference type="EMBL" id="MDI6448431.1"/>
    </source>
</evidence>
<dbReference type="GO" id="GO:0008652">
    <property type="term" value="P:amino acid biosynthetic process"/>
    <property type="evidence" value="ECO:0007669"/>
    <property type="project" value="UniProtKB-ARBA"/>
</dbReference>
<comment type="pathway">
    <text evidence="4">Amino-acid biosynthesis; L-leucine biosynthesis; L-leucine from 3-methyl-2-oxobutanoate: step 4/4.</text>
</comment>
<evidence type="ECO:0000256" key="12">
    <source>
        <dbReference type="RuleBase" id="RU004516"/>
    </source>
</evidence>
<dbReference type="EC" id="2.6.1.42" evidence="6"/>
<keyword evidence="7 12" id="KW-0663">Pyridoxal phosphate</keyword>
<dbReference type="InterPro" id="IPR001544">
    <property type="entry name" value="Aminotrans_IV"/>
</dbReference>
<dbReference type="Gene3D" id="3.30.470.10">
    <property type="match status" value="1"/>
</dbReference>
<keyword evidence="14" id="KW-1185">Reference proteome</keyword>
<evidence type="ECO:0000256" key="1">
    <source>
        <dbReference type="ARBA" id="ARBA00001933"/>
    </source>
</evidence>
<comment type="pathway">
    <text evidence="2">Amino-acid biosynthesis; L-isoleucine biosynthesis; L-isoleucine from 2-oxobutanoate: step 4/4.</text>
</comment>
<dbReference type="EMBL" id="JASCXX010000004">
    <property type="protein sequence ID" value="MDI6448431.1"/>
    <property type="molecule type" value="Genomic_DNA"/>
</dbReference>
<name>A0AAW6TRU4_9BACT</name>
<dbReference type="GO" id="GO:0004084">
    <property type="term" value="F:branched-chain-amino-acid transaminase activity"/>
    <property type="evidence" value="ECO:0007669"/>
    <property type="project" value="UniProtKB-EC"/>
</dbReference>
<comment type="catalytic activity">
    <reaction evidence="8">
        <text>L-valine + 2-oxoglutarate = 3-methyl-2-oxobutanoate + L-glutamate</text>
        <dbReference type="Rhea" id="RHEA:24813"/>
        <dbReference type="ChEBI" id="CHEBI:11851"/>
        <dbReference type="ChEBI" id="CHEBI:16810"/>
        <dbReference type="ChEBI" id="CHEBI:29985"/>
        <dbReference type="ChEBI" id="CHEBI:57762"/>
        <dbReference type="EC" id="2.6.1.42"/>
    </reaction>
</comment>
<dbReference type="InterPro" id="IPR043132">
    <property type="entry name" value="BCAT-like_C"/>
</dbReference>
<protein>
    <recommendedName>
        <fullName evidence="6">branched-chain-amino-acid transaminase</fullName>
        <ecNumber evidence="6">2.6.1.42</ecNumber>
    </recommendedName>
</protein>
<evidence type="ECO:0000256" key="8">
    <source>
        <dbReference type="ARBA" id="ARBA00048212"/>
    </source>
</evidence>
<keyword evidence="13" id="KW-0808">Transferase</keyword>
<comment type="cofactor">
    <cofactor evidence="1 12">
        <name>pyridoxal 5'-phosphate</name>
        <dbReference type="ChEBI" id="CHEBI:597326"/>
    </cofactor>
</comment>
<gene>
    <name evidence="13" type="ORF">QJ522_05195</name>
</gene>
<dbReference type="CDD" id="cd00449">
    <property type="entry name" value="PLPDE_IV"/>
    <property type="match status" value="1"/>
</dbReference>
<sequence>MPEKVFLNDKLVEIERAHVSVKDSGLLYGAGLFETMRSHNRVVFRLEDHLDRLLASAAALSIRHAFDREFLTKAIYEVLAANELTDARLRLTLTSGPVAETNERTEPTLLITATNLQGYPSEYYRTGAMVVLCPYRQNTTEPICGHKTTNYYPRLLALTLARQKGAAEALWFTTDNRLAEGCISNVFLVKGDALYTPSLATPVLAGIARKAVCRIADGESIELIEKDLHISDVLEADEILLTNVVMEVLPVVAVERHTIGDGKVGPITMRLRERFLQTIEDECRRKE</sequence>
<evidence type="ECO:0000256" key="4">
    <source>
        <dbReference type="ARBA" id="ARBA00005072"/>
    </source>
</evidence>
<dbReference type="Proteomes" id="UP001431776">
    <property type="component" value="Unassembled WGS sequence"/>
</dbReference>
<dbReference type="InterPro" id="IPR036038">
    <property type="entry name" value="Aminotransferase-like"/>
</dbReference>
<keyword evidence="13" id="KW-0032">Aminotransferase</keyword>
<evidence type="ECO:0000256" key="3">
    <source>
        <dbReference type="ARBA" id="ARBA00004931"/>
    </source>
</evidence>
<dbReference type="AlphaFoldDB" id="A0AAW6TRU4"/>
<organism evidence="13 14">
    <name type="scientific">Anaerobaca lacustris</name>
    <dbReference type="NCBI Taxonomy" id="3044600"/>
    <lineage>
        <taxon>Bacteria</taxon>
        <taxon>Pseudomonadati</taxon>
        <taxon>Planctomycetota</taxon>
        <taxon>Phycisphaerae</taxon>
        <taxon>Sedimentisphaerales</taxon>
        <taxon>Anaerobacaceae</taxon>
        <taxon>Anaerobaca</taxon>
    </lineage>
</organism>
<dbReference type="Pfam" id="PF01063">
    <property type="entry name" value="Aminotran_4"/>
    <property type="match status" value="1"/>
</dbReference>
<dbReference type="PANTHER" id="PTHR42743:SF11">
    <property type="entry name" value="AMINODEOXYCHORISMATE LYASE"/>
    <property type="match status" value="1"/>
</dbReference>